<feature type="transmembrane region" description="Helical" evidence="5">
    <location>
        <begin position="201"/>
        <end position="220"/>
    </location>
</feature>
<comment type="similarity">
    <text evidence="5">Belongs to the 4-toluene sulfonate uptake permease (TSUP) (TC 2.A.102) family.</text>
</comment>
<dbReference type="RefSeq" id="WP_252951786.1">
    <property type="nucleotide sequence ID" value="NZ_JAFIRR010000016.1"/>
</dbReference>
<feature type="transmembrane region" description="Helical" evidence="5">
    <location>
        <begin position="71"/>
        <end position="89"/>
    </location>
</feature>
<keyword evidence="2 5" id="KW-0812">Transmembrane</keyword>
<sequence>MMDMLFAVALVVVATLYSAVGQAGGTGYVALMGLAGFDSDVVKPTALALNVLVSGIGCIRFYRAGLITWRTSYPFAILGLPFSLLGGALHLPPAAYQPVVGALLLVAGMQMLRSAKMTTNLDRVAPDVPPFLASLFVGGIIGLVSGVTGVGGGIFLAPLVLSLGWATTRQTAAISVVFNLLNSTSALVGAWATLPLLPPQLPIWLICVGFGGLLGSWLGARHLNPPTLRLVLAALLLTAAARMIAASL</sequence>
<keyword evidence="4 5" id="KW-0472">Membrane</keyword>
<evidence type="ECO:0000256" key="4">
    <source>
        <dbReference type="ARBA" id="ARBA00023136"/>
    </source>
</evidence>
<evidence type="ECO:0000313" key="7">
    <source>
        <dbReference type="Proteomes" id="UP001523392"/>
    </source>
</evidence>
<evidence type="ECO:0000256" key="1">
    <source>
        <dbReference type="ARBA" id="ARBA00004141"/>
    </source>
</evidence>
<evidence type="ECO:0000256" key="2">
    <source>
        <dbReference type="ARBA" id="ARBA00022692"/>
    </source>
</evidence>
<dbReference type="EMBL" id="JAFIRR010000016">
    <property type="protein sequence ID" value="MCO6415184.1"/>
    <property type="molecule type" value="Genomic_DNA"/>
</dbReference>
<proteinExistence type="inferred from homology"/>
<accession>A0ABT1D1Q9</accession>
<feature type="transmembrane region" description="Helical" evidence="5">
    <location>
        <begin position="226"/>
        <end position="245"/>
    </location>
</feature>
<evidence type="ECO:0000256" key="3">
    <source>
        <dbReference type="ARBA" id="ARBA00022989"/>
    </source>
</evidence>
<protein>
    <recommendedName>
        <fullName evidence="5">Probable membrane transporter protein</fullName>
    </recommendedName>
</protein>
<feature type="transmembrane region" description="Helical" evidence="5">
    <location>
        <begin position="45"/>
        <end position="62"/>
    </location>
</feature>
<reference evidence="6 7" key="1">
    <citation type="submission" date="2021-12" db="EMBL/GenBank/DDBJ databases">
        <title>Siccirubricoccus leaddurans sp. nov., a high concentration Zn2+ tolerance bacterium.</title>
        <authorList>
            <person name="Cao Y."/>
        </authorList>
    </citation>
    <scope>NUCLEOTIDE SEQUENCE [LARGE SCALE GENOMIC DNA]</scope>
    <source>
        <strain evidence="6 7">KC 17139</strain>
    </source>
</reference>
<evidence type="ECO:0000256" key="5">
    <source>
        <dbReference type="RuleBase" id="RU363041"/>
    </source>
</evidence>
<keyword evidence="3 5" id="KW-1133">Transmembrane helix</keyword>
<dbReference type="Pfam" id="PF01925">
    <property type="entry name" value="TauE"/>
    <property type="match status" value="1"/>
</dbReference>
<comment type="caution">
    <text evidence="6">The sequence shown here is derived from an EMBL/GenBank/DDBJ whole genome shotgun (WGS) entry which is preliminary data.</text>
</comment>
<organism evidence="6 7">
    <name type="scientific">Siccirubricoccus soli</name>
    <dbReference type="NCBI Taxonomy" id="2899147"/>
    <lineage>
        <taxon>Bacteria</taxon>
        <taxon>Pseudomonadati</taxon>
        <taxon>Pseudomonadota</taxon>
        <taxon>Alphaproteobacteria</taxon>
        <taxon>Acetobacterales</taxon>
        <taxon>Roseomonadaceae</taxon>
        <taxon>Siccirubricoccus</taxon>
    </lineage>
</organism>
<evidence type="ECO:0000313" key="6">
    <source>
        <dbReference type="EMBL" id="MCO6415184.1"/>
    </source>
</evidence>
<feature type="transmembrane region" description="Helical" evidence="5">
    <location>
        <begin position="132"/>
        <end position="160"/>
    </location>
</feature>
<gene>
    <name evidence="6" type="ORF">JYK14_03205</name>
</gene>
<dbReference type="InterPro" id="IPR002781">
    <property type="entry name" value="TM_pro_TauE-like"/>
</dbReference>
<feature type="transmembrane region" description="Helical" evidence="5">
    <location>
        <begin position="172"/>
        <end position="194"/>
    </location>
</feature>
<dbReference type="PANTHER" id="PTHR43701:SF5">
    <property type="entry name" value="MEMBRANE TRANSPORTER PROTEIN-RELATED"/>
    <property type="match status" value="1"/>
</dbReference>
<dbReference type="Proteomes" id="UP001523392">
    <property type="component" value="Unassembled WGS sequence"/>
</dbReference>
<dbReference type="PANTHER" id="PTHR43701">
    <property type="entry name" value="MEMBRANE TRANSPORTER PROTEIN MJ0441-RELATED"/>
    <property type="match status" value="1"/>
</dbReference>
<dbReference type="InterPro" id="IPR051598">
    <property type="entry name" value="TSUP/Inactive_protease-like"/>
</dbReference>
<keyword evidence="7" id="KW-1185">Reference proteome</keyword>
<name>A0ABT1D1Q9_9PROT</name>
<keyword evidence="5" id="KW-1003">Cell membrane</keyword>
<comment type="subcellular location">
    <subcellularLocation>
        <location evidence="5">Cell membrane</location>
        <topology evidence="5">Multi-pass membrane protein</topology>
    </subcellularLocation>
    <subcellularLocation>
        <location evidence="1">Membrane</location>
        <topology evidence="1">Multi-pass membrane protein</topology>
    </subcellularLocation>
</comment>